<sequence>MEITSSSGSGKTAAGQLLRESSAAASAPTTVATATTTTRPASALAASSNSFTAHPQPPKRPSLVQELSVPPSEPDSLPLPPPPPPTLLSSPSSSSSNVDFQTFFGASFCPIANFVRRLNLCFLVEFSLCVEVSQVTNIGRIVRVRTRGQAN</sequence>
<evidence type="ECO:0000313" key="3">
    <source>
        <dbReference type="Proteomes" id="UP000321570"/>
    </source>
</evidence>
<reference evidence="2 3" key="1">
    <citation type="submission" date="2019-07" db="EMBL/GenBank/DDBJ databases">
        <authorList>
            <person name="Jastrzebski P J."/>
            <person name="Paukszto L."/>
            <person name="Jastrzebski P J."/>
        </authorList>
    </citation>
    <scope>NUCLEOTIDE SEQUENCE [LARGE SCALE GENOMIC DNA]</scope>
    <source>
        <strain evidence="2 3">WMS-il1</strain>
    </source>
</reference>
<feature type="compositionally biased region" description="Low complexity" evidence="1">
    <location>
        <begin position="21"/>
        <end position="48"/>
    </location>
</feature>
<feature type="compositionally biased region" description="Pro residues" evidence="1">
    <location>
        <begin position="71"/>
        <end position="86"/>
    </location>
</feature>
<gene>
    <name evidence="2" type="ORF">WMSIL1_LOCUS14721</name>
</gene>
<dbReference type="Proteomes" id="UP000321570">
    <property type="component" value="Unassembled WGS sequence"/>
</dbReference>
<evidence type="ECO:0000256" key="1">
    <source>
        <dbReference type="SAM" id="MobiDB-lite"/>
    </source>
</evidence>
<feature type="region of interest" description="Disordered" evidence="1">
    <location>
        <begin position="1"/>
        <end position="96"/>
    </location>
</feature>
<dbReference type="EMBL" id="CABIJS010000714">
    <property type="protein sequence ID" value="VUZ57225.1"/>
    <property type="molecule type" value="Genomic_DNA"/>
</dbReference>
<keyword evidence="3" id="KW-1185">Reference proteome</keyword>
<proteinExistence type="predicted"/>
<feature type="compositionally biased region" description="Low complexity" evidence="1">
    <location>
        <begin position="87"/>
        <end position="96"/>
    </location>
</feature>
<organism evidence="2 3">
    <name type="scientific">Hymenolepis diminuta</name>
    <name type="common">Rat tapeworm</name>
    <dbReference type="NCBI Taxonomy" id="6216"/>
    <lineage>
        <taxon>Eukaryota</taxon>
        <taxon>Metazoa</taxon>
        <taxon>Spiralia</taxon>
        <taxon>Lophotrochozoa</taxon>
        <taxon>Platyhelminthes</taxon>
        <taxon>Cestoda</taxon>
        <taxon>Eucestoda</taxon>
        <taxon>Cyclophyllidea</taxon>
        <taxon>Hymenolepididae</taxon>
        <taxon>Hymenolepis</taxon>
    </lineage>
</organism>
<evidence type="ECO:0000313" key="2">
    <source>
        <dbReference type="EMBL" id="VUZ57225.1"/>
    </source>
</evidence>
<accession>A0A564ZCK5</accession>
<dbReference type="AlphaFoldDB" id="A0A564ZCK5"/>
<feature type="compositionally biased region" description="Low complexity" evidence="1">
    <location>
        <begin position="1"/>
        <end position="10"/>
    </location>
</feature>
<protein>
    <submittedName>
        <fullName evidence="2">Uncharacterized protein</fullName>
    </submittedName>
</protein>
<name>A0A564ZCK5_HYMDI</name>